<reference evidence="2 3" key="1">
    <citation type="submission" date="2016-12" db="EMBL/GenBank/DDBJ databases">
        <title>The genomes of Aspergillus section Nigri reveals drivers in fungal speciation.</title>
        <authorList>
            <consortium name="DOE Joint Genome Institute"/>
            <person name="Vesth T.C."/>
            <person name="Nybo J."/>
            <person name="Theobald S."/>
            <person name="Brandl J."/>
            <person name="Frisvad J.C."/>
            <person name="Nielsen K.F."/>
            <person name="Lyhne E.K."/>
            <person name="Kogle M.E."/>
            <person name="Kuo A."/>
            <person name="Riley R."/>
            <person name="Clum A."/>
            <person name="Nolan M."/>
            <person name="Lipzen A."/>
            <person name="Salamov A."/>
            <person name="Henrissat B."/>
            <person name="Wiebenga A."/>
            <person name="De Vries R.P."/>
            <person name="Grigoriev I.V."/>
            <person name="Mortensen U.H."/>
            <person name="Andersen M.R."/>
            <person name="Baker S.E."/>
        </authorList>
    </citation>
    <scope>NUCLEOTIDE SEQUENCE [LARGE SCALE GENOMIC DNA]</scope>
    <source>
        <strain evidence="2 3">IBT 23096</strain>
    </source>
</reference>
<feature type="transmembrane region" description="Helical" evidence="1">
    <location>
        <begin position="7"/>
        <end position="25"/>
    </location>
</feature>
<dbReference type="Proteomes" id="UP000234275">
    <property type="component" value="Unassembled WGS sequence"/>
</dbReference>
<evidence type="ECO:0000313" key="2">
    <source>
        <dbReference type="EMBL" id="PLB53070.1"/>
    </source>
</evidence>
<protein>
    <submittedName>
        <fullName evidence="2">Uncharacterized protein</fullName>
    </submittedName>
</protein>
<dbReference type="GeneID" id="36550060"/>
<name>A0A2I2GJM3_9EURO</name>
<keyword evidence="3" id="KW-1185">Reference proteome</keyword>
<dbReference type="AlphaFoldDB" id="A0A2I2GJM3"/>
<sequence length="101" mass="12006">MSSFLFSCLYLYGPPFFLLFLDWIWRWNWDWMELAVNRAKGRGIIYFYADRRQAWNLQCLSRILFLSKAPTGVMTGEIGIVFLGVCVNDWKYITLRLVLLP</sequence>
<keyword evidence="1" id="KW-1133">Transmembrane helix</keyword>
<comment type="caution">
    <text evidence="2">The sequence shown here is derived from an EMBL/GenBank/DDBJ whole genome shotgun (WGS) entry which is preliminary data.</text>
</comment>
<keyword evidence="1" id="KW-0812">Transmembrane</keyword>
<dbReference type="EMBL" id="MSFO01000002">
    <property type="protein sequence ID" value="PLB53070.1"/>
    <property type="molecule type" value="Genomic_DNA"/>
</dbReference>
<proteinExistence type="predicted"/>
<evidence type="ECO:0000256" key="1">
    <source>
        <dbReference type="SAM" id="Phobius"/>
    </source>
</evidence>
<dbReference type="RefSeq" id="XP_024708372.1">
    <property type="nucleotide sequence ID" value="XM_024842365.1"/>
</dbReference>
<accession>A0A2I2GJM3</accession>
<keyword evidence="1" id="KW-0472">Membrane</keyword>
<gene>
    <name evidence="2" type="ORF">P170DRAFT_122903</name>
</gene>
<organism evidence="2 3">
    <name type="scientific">Aspergillus steynii IBT 23096</name>
    <dbReference type="NCBI Taxonomy" id="1392250"/>
    <lineage>
        <taxon>Eukaryota</taxon>
        <taxon>Fungi</taxon>
        <taxon>Dikarya</taxon>
        <taxon>Ascomycota</taxon>
        <taxon>Pezizomycotina</taxon>
        <taxon>Eurotiomycetes</taxon>
        <taxon>Eurotiomycetidae</taxon>
        <taxon>Eurotiales</taxon>
        <taxon>Aspergillaceae</taxon>
        <taxon>Aspergillus</taxon>
        <taxon>Aspergillus subgen. Circumdati</taxon>
    </lineage>
</organism>
<evidence type="ECO:0000313" key="3">
    <source>
        <dbReference type="Proteomes" id="UP000234275"/>
    </source>
</evidence>
<dbReference type="VEuPathDB" id="FungiDB:P170DRAFT_122903"/>